<dbReference type="AlphaFoldDB" id="E3N3I5"/>
<dbReference type="InterPro" id="IPR012885">
    <property type="entry name" value="F-box_Sdz-33"/>
</dbReference>
<dbReference type="HOGENOM" id="CLU_028840_6_0_1"/>
<dbReference type="STRING" id="31234.E3N3I5"/>
<organism evidence="3">
    <name type="scientific">Caenorhabditis remanei</name>
    <name type="common">Caenorhabditis vulgaris</name>
    <dbReference type="NCBI Taxonomy" id="31234"/>
    <lineage>
        <taxon>Eukaryota</taxon>
        <taxon>Metazoa</taxon>
        <taxon>Ecdysozoa</taxon>
        <taxon>Nematoda</taxon>
        <taxon>Chromadorea</taxon>
        <taxon>Rhabditida</taxon>
        <taxon>Rhabditina</taxon>
        <taxon>Rhabditomorpha</taxon>
        <taxon>Rhabditoidea</taxon>
        <taxon>Rhabditidae</taxon>
        <taxon>Peloderinae</taxon>
        <taxon>Caenorhabditis</taxon>
    </lineage>
</organism>
<dbReference type="PROSITE" id="PS50181">
    <property type="entry name" value="FBOX"/>
    <property type="match status" value="1"/>
</dbReference>
<reference evidence="2" key="1">
    <citation type="submission" date="2007-07" db="EMBL/GenBank/DDBJ databases">
        <title>PCAP assembly of the Caenorhabditis remanei genome.</title>
        <authorList>
            <consortium name="The Caenorhabditis remanei Sequencing Consortium"/>
            <person name="Wilson R.K."/>
        </authorList>
    </citation>
    <scope>NUCLEOTIDE SEQUENCE [LARGE SCALE GENOMIC DNA]</scope>
    <source>
        <strain evidence="2">PB4641</strain>
    </source>
</reference>
<dbReference type="PANTHER" id="PTHR21503">
    <property type="entry name" value="F-BOX-CONTAINING HYPOTHETICAL PROTEIN C.ELEGANS"/>
    <property type="match status" value="1"/>
</dbReference>
<dbReference type="eggNOG" id="ENOG502RT6G">
    <property type="taxonomic scope" value="Eukaryota"/>
</dbReference>
<feature type="domain" description="F-box" evidence="1">
    <location>
        <begin position="4"/>
        <end position="50"/>
    </location>
</feature>
<dbReference type="Proteomes" id="UP000008281">
    <property type="component" value="Unassembled WGS sequence"/>
</dbReference>
<keyword evidence="3" id="KW-1185">Reference proteome</keyword>
<protein>
    <recommendedName>
        <fullName evidence="1">F-box domain-containing protein</fullName>
    </recommendedName>
</protein>
<accession>E3N3I5</accession>
<dbReference type="InParanoid" id="E3N3I5"/>
<gene>
    <name evidence="2" type="ORF">CRE_21994</name>
</gene>
<dbReference type="EMBL" id="DS268519">
    <property type="protein sequence ID" value="EFO85040.1"/>
    <property type="molecule type" value="Genomic_DNA"/>
</dbReference>
<dbReference type="Pfam" id="PF07735">
    <property type="entry name" value="FBA_2"/>
    <property type="match status" value="1"/>
</dbReference>
<evidence type="ECO:0000259" key="1">
    <source>
        <dbReference type="PROSITE" id="PS50181"/>
    </source>
</evidence>
<dbReference type="OMA" id="FEISICP"/>
<dbReference type="InterPro" id="IPR001810">
    <property type="entry name" value="F-box_dom"/>
</dbReference>
<dbReference type="PANTHER" id="PTHR21503:SF52">
    <property type="entry name" value="F-BOX DOMAIN-CONTAINING PROTEIN"/>
    <property type="match status" value="1"/>
</dbReference>
<evidence type="ECO:0000313" key="2">
    <source>
        <dbReference type="EMBL" id="EFO85040.1"/>
    </source>
</evidence>
<sequence>MPSPFPLLRLPRLVLFDVFKSLRIDEKIKLSLCSKKISTQINNARLYSQKVIMCLDLGHEIRVYSENYNDSFEISICPDSWKRYNSNAQQFSMASCTVSAIFVSIGVKTFWKNLQEGCLSVIRHLLNMFQCKISSNISYYNSDLYQPTILMLFDLQVEFKTLTIQINGSEDENLLNQIFSNFKLIEDLIISHRCLSDFTPVFTSWPQKITITNSAWFTLEHLLACTCTRITLGWSPLENTDLDVILRKWKAGGFPNLEYLWVNKYYISNDRMTILTLNPLEVRGNVIQTDDGSKKATFKRYPHCIEMCVTPF</sequence>
<name>E3N3I5_CAERE</name>
<evidence type="ECO:0000313" key="3">
    <source>
        <dbReference type="Proteomes" id="UP000008281"/>
    </source>
</evidence>
<proteinExistence type="predicted"/>